<keyword evidence="1" id="KW-0812">Transmembrane</keyword>
<sequence>MKHIRLLWIITGVVVVTSVLFGWLVWQQAYDQLQSAQPDLTVSVFDVGQGDSAFVEWADGTQMLIDGGVDGTVLNRLGEVMLPWDRSIDYVVATHPHADHVGGLISVLDRYQVAHVVLNKQVYDSSVADAFLDAVINEGADMIDPKNLDLQGARVLYPTDNIPLLQTDDPNETSIVLEIDEANQHVLLTGDIGEQVEEQLVQAGVLDDVDVLKVGHHGSKYSSSRAFLEAIQPEVALVSAGKDNAYHHPHPSALQRLINIGAETYRTDQDGTVTIRFFKDTYQLFTGNPRWTWARWSAMLSAN</sequence>
<evidence type="ECO:0000313" key="3">
    <source>
        <dbReference type="EMBL" id="PIR47538.1"/>
    </source>
</evidence>
<dbReference type="SMART" id="SM00849">
    <property type="entry name" value="Lactamase_B"/>
    <property type="match status" value="1"/>
</dbReference>
<dbReference type="Pfam" id="PF00753">
    <property type="entry name" value="Lactamase_B"/>
    <property type="match status" value="1"/>
</dbReference>
<dbReference type="CDD" id="cd07731">
    <property type="entry name" value="ComA-like_MBL-fold"/>
    <property type="match status" value="1"/>
</dbReference>
<comment type="caution">
    <text evidence="3">The sequence shown here is derived from an EMBL/GenBank/DDBJ whole genome shotgun (WGS) entry which is preliminary data.</text>
</comment>
<reference evidence="3 4" key="1">
    <citation type="submission" date="2017-09" db="EMBL/GenBank/DDBJ databases">
        <title>Depth-based differentiation of microbial function through sediment-hosted aquifers and enrichment of novel symbionts in the deep terrestrial subsurface.</title>
        <authorList>
            <person name="Probst A.J."/>
            <person name="Ladd B."/>
            <person name="Jarett J.K."/>
            <person name="Geller-Mcgrath D.E."/>
            <person name="Sieber C.M."/>
            <person name="Emerson J.B."/>
            <person name="Anantharaman K."/>
            <person name="Thomas B.C."/>
            <person name="Malmstrom R."/>
            <person name="Stieglmeier M."/>
            <person name="Klingl A."/>
            <person name="Woyke T."/>
            <person name="Ryan C.M."/>
            <person name="Banfield J.F."/>
        </authorList>
    </citation>
    <scope>NUCLEOTIDE SEQUENCE [LARGE SCALE GENOMIC DNA]</scope>
    <source>
        <strain evidence="3">CG10_big_fil_rev_8_21_14_0_10_50_16</strain>
    </source>
</reference>
<feature type="transmembrane region" description="Helical" evidence="1">
    <location>
        <begin position="7"/>
        <end position="26"/>
    </location>
</feature>
<dbReference type="InterPro" id="IPR036866">
    <property type="entry name" value="RibonucZ/Hydroxyglut_hydro"/>
</dbReference>
<name>A0A2H0RM13_9BACT</name>
<feature type="domain" description="Metallo-beta-lactamase" evidence="2">
    <location>
        <begin position="49"/>
        <end position="242"/>
    </location>
</feature>
<dbReference type="EMBL" id="PCYM01000005">
    <property type="protein sequence ID" value="PIR47538.1"/>
    <property type="molecule type" value="Genomic_DNA"/>
</dbReference>
<proteinExistence type="predicted"/>
<gene>
    <name evidence="3" type="ORF">COV06_02540</name>
</gene>
<dbReference type="PANTHER" id="PTHR30619:SF1">
    <property type="entry name" value="RECOMBINATION PROTEIN 2"/>
    <property type="match status" value="1"/>
</dbReference>
<dbReference type="Gene3D" id="3.60.15.10">
    <property type="entry name" value="Ribonuclease Z/Hydroxyacylglutathione hydrolase-like"/>
    <property type="match status" value="1"/>
</dbReference>
<dbReference type="Proteomes" id="UP000230084">
    <property type="component" value="Unassembled WGS sequence"/>
</dbReference>
<evidence type="ECO:0000313" key="4">
    <source>
        <dbReference type="Proteomes" id="UP000230084"/>
    </source>
</evidence>
<organism evidence="3 4">
    <name type="scientific">Candidatus Uhrbacteria bacterium CG10_big_fil_rev_8_21_14_0_10_50_16</name>
    <dbReference type="NCBI Taxonomy" id="1975039"/>
    <lineage>
        <taxon>Bacteria</taxon>
        <taxon>Candidatus Uhriibacteriota</taxon>
    </lineage>
</organism>
<protein>
    <recommendedName>
        <fullName evidence="2">Metallo-beta-lactamase domain-containing protein</fullName>
    </recommendedName>
</protein>
<evidence type="ECO:0000259" key="2">
    <source>
        <dbReference type="SMART" id="SM00849"/>
    </source>
</evidence>
<dbReference type="SUPFAM" id="SSF56281">
    <property type="entry name" value="Metallo-hydrolase/oxidoreductase"/>
    <property type="match status" value="1"/>
</dbReference>
<keyword evidence="1" id="KW-1133">Transmembrane helix</keyword>
<dbReference type="PANTHER" id="PTHR30619">
    <property type="entry name" value="DNA INTERNALIZATION/COMPETENCE PROTEIN COMEC/REC2"/>
    <property type="match status" value="1"/>
</dbReference>
<dbReference type="InterPro" id="IPR001279">
    <property type="entry name" value="Metallo-B-lactamas"/>
</dbReference>
<dbReference type="AlphaFoldDB" id="A0A2H0RM13"/>
<keyword evidence="1" id="KW-0472">Membrane</keyword>
<dbReference type="InterPro" id="IPR052159">
    <property type="entry name" value="Competence_DNA_uptake"/>
</dbReference>
<evidence type="ECO:0000256" key="1">
    <source>
        <dbReference type="SAM" id="Phobius"/>
    </source>
</evidence>
<dbReference type="InterPro" id="IPR035681">
    <property type="entry name" value="ComA-like_MBL"/>
</dbReference>
<accession>A0A2H0RM13</accession>